<feature type="domain" description="DDE-1" evidence="1">
    <location>
        <begin position="62"/>
        <end position="243"/>
    </location>
</feature>
<dbReference type="InterPro" id="IPR004875">
    <property type="entry name" value="DDE_SF_endonuclease_dom"/>
</dbReference>
<dbReference type="PANTHER" id="PTHR19303:SF73">
    <property type="entry name" value="PROTEIN PDC2"/>
    <property type="match status" value="1"/>
</dbReference>
<dbReference type="Proteomes" id="UP000030758">
    <property type="component" value="Unassembled WGS sequence"/>
</dbReference>
<accession>A0A085MSE9</accession>
<evidence type="ECO:0000313" key="2">
    <source>
        <dbReference type="EMBL" id="KFD60145.1"/>
    </source>
</evidence>
<dbReference type="Gene3D" id="3.30.420.10">
    <property type="entry name" value="Ribonuclease H-like superfamily/Ribonuclease H"/>
    <property type="match status" value="1"/>
</dbReference>
<dbReference type="PANTHER" id="PTHR19303">
    <property type="entry name" value="TRANSPOSON"/>
    <property type="match status" value="1"/>
</dbReference>
<dbReference type="GO" id="GO:0003677">
    <property type="term" value="F:DNA binding"/>
    <property type="evidence" value="ECO:0007669"/>
    <property type="project" value="TreeGrafter"/>
</dbReference>
<protein>
    <recommendedName>
        <fullName evidence="1">DDE-1 domain-containing protein</fullName>
    </recommendedName>
</protein>
<evidence type="ECO:0000259" key="1">
    <source>
        <dbReference type="Pfam" id="PF03184"/>
    </source>
</evidence>
<dbReference type="AlphaFoldDB" id="A0A085MSE9"/>
<name>A0A085MSE9_9BILA</name>
<dbReference type="GO" id="GO:0005634">
    <property type="term" value="C:nucleus"/>
    <property type="evidence" value="ECO:0007669"/>
    <property type="project" value="TreeGrafter"/>
</dbReference>
<reference evidence="2" key="1">
    <citation type="journal article" date="2014" name="Nat. Genet.">
        <title>Genome and transcriptome of the porcine whipworm Trichuris suis.</title>
        <authorList>
            <person name="Jex A.R."/>
            <person name="Nejsum P."/>
            <person name="Schwarz E.M."/>
            <person name="Hu L."/>
            <person name="Young N.D."/>
            <person name="Hall R.S."/>
            <person name="Korhonen P.K."/>
            <person name="Liao S."/>
            <person name="Thamsborg S."/>
            <person name="Xia J."/>
            <person name="Xu P."/>
            <person name="Wang S."/>
            <person name="Scheerlinck J.P."/>
            <person name="Hofmann A."/>
            <person name="Sternberg P.W."/>
            <person name="Wang J."/>
            <person name="Gasser R.B."/>
        </authorList>
    </citation>
    <scope>NUCLEOTIDE SEQUENCE [LARGE SCALE GENOMIC DNA]</scope>
    <source>
        <strain evidence="2">DCEP-RM93F</strain>
    </source>
</reference>
<dbReference type="InterPro" id="IPR050863">
    <property type="entry name" value="CenT-Element_Derived"/>
</dbReference>
<dbReference type="Pfam" id="PF03184">
    <property type="entry name" value="DDE_1"/>
    <property type="match status" value="1"/>
</dbReference>
<sequence>MSADESSASTFKDELKRYLDQEGYDEEFIYNADETGLQWKALPKRSLASRAEDATTGCKPSKERVTVLICANSSGTHRIPLLLIGKSKKPKCFKHAKSLPVVYSSQKKAWMNSEIFTNWFKNTFIPEVKKFQNLIGKTGKVLLLIDNAPSHPSAACLNEIDETVEVRFLPPNVTPLIQPMDQGVIENLKRLYRKQLLRYLLLSEDQSVQSVLDFYRKMTLKDCCYMIADSWSSIKQFTLRNSWNNILDHRQLNATPGLSDAGEEIEELLEALKAVSLSGECENADVEMWLACDSDDPGFQILDDDEIVESILNVEDEIEEDLDEGAEAQTTYPSHDTAFRCLEIALQWFECQEECDPAKLLCLKNIRDLAAKKRTTTLRQTSITDFFKQKQCPMES</sequence>
<dbReference type="EMBL" id="KL367691">
    <property type="protein sequence ID" value="KFD60145.1"/>
    <property type="molecule type" value="Genomic_DNA"/>
</dbReference>
<gene>
    <name evidence="2" type="ORF">M514_08811</name>
</gene>
<proteinExistence type="predicted"/>
<dbReference type="InterPro" id="IPR036397">
    <property type="entry name" value="RNaseH_sf"/>
</dbReference>
<organism evidence="2">
    <name type="scientific">Trichuris suis</name>
    <name type="common">pig whipworm</name>
    <dbReference type="NCBI Taxonomy" id="68888"/>
    <lineage>
        <taxon>Eukaryota</taxon>
        <taxon>Metazoa</taxon>
        <taxon>Ecdysozoa</taxon>
        <taxon>Nematoda</taxon>
        <taxon>Enoplea</taxon>
        <taxon>Dorylaimia</taxon>
        <taxon>Trichinellida</taxon>
        <taxon>Trichuridae</taxon>
        <taxon>Trichuris</taxon>
    </lineage>
</organism>